<evidence type="ECO:0000256" key="5">
    <source>
        <dbReference type="ARBA" id="ARBA00023002"/>
    </source>
</evidence>
<comment type="caution">
    <text evidence="7">The sequence shown here is derived from an EMBL/GenBank/DDBJ whole genome shotgun (WGS) entry which is preliminary data.</text>
</comment>
<dbReference type="Pfam" id="PF07992">
    <property type="entry name" value="Pyr_redox_2"/>
    <property type="match status" value="1"/>
</dbReference>
<dbReference type="SUPFAM" id="SSF51971">
    <property type="entry name" value="Nucleotide-binding domain"/>
    <property type="match status" value="1"/>
</dbReference>
<dbReference type="InterPro" id="IPR023753">
    <property type="entry name" value="FAD/NAD-binding_dom"/>
</dbReference>
<evidence type="ECO:0000313" key="8">
    <source>
        <dbReference type="Proteomes" id="UP001252613"/>
    </source>
</evidence>
<dbReference type="GO" id="GO:0004324">
    <property type="term" value="F:ferredoxin-NADP+ reductase activity"/>
    <property type="evidence" value="ECO:0007669"/>
    <property type="project" value="UniProtKB-EC"/>
</dbReference>
<name>A0AAW8M8G7_9PSED</name>
<dbReference type="Proteomes" id="UP001252613">
    <property type="component" value="Unassembled WGS sequence"/>
</dbReference>
<keyword evidence="4" id="KW-0521">NADP</keyword>
<reference evidence="7" key="1">
    <citation type="submission" date="2023-07" db="EMBL/GenBank/DDBJ databases">
        <title>Sorghum-associated microbial communities from plants grown in Nebraska, USA.</title>
        <authorList>
            <person name="Schachtman D."/>
        </authorList>
    </citation>
    <scope>NUCLEOTIDE SEQUENCE</scope>
    <source>
        <strain evidence="7">3432</strain>
    </source>
</reference>
<keyword evidence="3" id="KW-0274">FAD</keyword>
<dbReference type="PANTHER" id="PTHR48467">
    <property type="entry name" value="GLUTAMATE SYNTHASE 1 [NADH], CHLOROPLASTIC-LIKE"/>
    <property type="match status" value="1"/>
</dbReference>
<dbReference type="InterPro" id="IPR055275">
    <property type="entry name" value="Ferredox_Rdtase"/>
</dbReference>
<evidence type="ECO:0000256" key="1">
    <source>
        <dbReference type="ARBA" id="ARBA00001974"/>
    </source>
</evidence>
<sequence length="431" mass="46244">MSAKFPTVAIVGSGPSGCYVAQFLQKKWSSAQITIFEALPVPYGLVRYGVAADHQGSKTVIQQFERMFEKGGVDFRGNVNVGRDISYSKLAESYDVVVLATGLSHDADLDIHVHPSAPVVGAGRLLKALNGHPEVELLKNADGTTRELGRHVAVIGSGNVAIDVIRMIAKTDRELEGSDISDEVRTKLNVEQVKSLTLVSRSSAVDAKCDGSMMAELLSLPGVCVRVEGIVKGEGGAIPELLTAASNTRKTSNCSRLSVNFIFNALPSGIDNVYGQAKLTTINRISCISTVRMFDTVITAIGFNNGTTKEATVTPRGLGADAIYQVGWLKRGPKGTVAENRKDAKLVAEAIFSDFESGVIKAGKPGLISIERELSSDVVNYIGWRRIDEYEQNSAKSGRCRKKINDIRTMLTIAHGANFCVGEVNALEVAN</sequence>
<dbReference type="EC" id="1.18.1.2" evidence="7"/>
<keyword evidence="2" id="KW-0285">Flavoprotein</keyword>
<evidence type="ECO:0000259" key="6">
    <source>
        <dbReference type="Pfam" id="PF07992"/>
    </source>
</evidence>
<dbReference type="RefSeq" id="WP_310360301.1">
    <property type="nucleotide sequence ID" value="NZ_JAVDVC010000004.1"/>
</dbReference>
<accession>A0AAW8M8G7</accession>
<comment type="cofactor">
    <cofactor evidence="1">
        <name>FAD</name>
        <dbReference type="ChEBI" id="CHEBI:57692"/>
    </cofactor>
</comment>
<dbReference type="Gene3D" id="3.40.50.720">
    <property type="entry name" value="NAD(P)-binding Rossmann-like Domain"/>
    <property type="match status" value="2"/>
</dbReference>
<evidence type="ECO:0000256" key="2">
    <source>
        <dbReference type="ARBA" id="ARBA00022630"/>
    </source>
</evidence>
<proteinExistence type="predicted"/>
<dbReference type="PANTHER" id="PTHR48467:SF1">
    <property type="entry name" value="GLUTAMATE SYNTHASE 1 [NADH], CHLOROPLASTIC-LIKE"/>
    <property type="match status" value="1"/>
</dbReference>
<organism evidence="7 8">
    <name type="scientific">Pseudomonas brassicacearum</name>
    <dbReference type="NCBI Taxonomy" id="930166"/>
    <lineage>
        <taxon>Bacteria</taxon>
        <taxon>Pseudomonadati</taxon>
        <taxon>Pseudomonadota</taxon>
        <taxon>Gammaproteobacteria</taxon>
        <taxon>Pseudomonadales</taxon>
        <taxon>Pseudomonadaceae</taxon>
        <taxon>Pseudomonas</taxon>
    </lineage>
</organism>
<dbReference type="AlphaFoldDB" id="A0AAW8M8G7"/>
<evidence type="ECO:0000256" key="3">
    <source>
        <dbReference type="ARBA" id="ARBA00022827"/>
    </source>
</evidence>
<evidence type="ECO:0000313" key="7">
    <source>
        <dbReference type="EMBL" id="MDR6958327.1"/>
    </source>
</evidence>
<evidence type="ECO:0000256" key="4">
    <source>
        <dbReference type="ARBA" id="ARBA00022857"/>
    </source>
</evidence>
<protein>
    <submittedName>
        <fullName evidence="7">Ferredoxin--NADP+ reductase</fullName>
        <ecNumber evidence="7">1.18.1.2</ecNumber>
    </submittedName>
</protein>
<keyword evidence="5 7" id="KW-0560">Oxidoreductase</keyword>
<gene>
    <name evidence="7" type="ORF">J2W43_002309</name>
</gene>
<dbReference type="EMBL" id="JAVDVC010000004">
    <property type="protein sequence ID" value="MDR6958327.1"/>
    <property type="molecule type" value="Genomic_DNA"/>
</dbReference>
<feature type="domain" description="FAD/NAD(P)-binding" evidence="6">
    <location>
        <begin position="7"/>
        <end position="173"/>
    </location>
</feature>
<dbReference type="PRINTS" id="PR00419">
    <property type="entry name" value="ADXRDTASE"/>
</dbReference>